<organism evidence="10 11">
    <name type="scientific">Erythroxylum novogranatense</name>
    <dbReference type="NCBI Taxonomy" id="1862640"/>
    <lineage>
        <taxon>Eukaryota</taxon>
        <taxon>Viridiplantae</taxon>
        <taxon>Streptophyta</taxon>
        <taxon>Embryophyta</taxon>
        <taxon>Tracheophyta</taxon>
        <taxon>Spermatophyta</taxon>
        <taxon>Magnoliopsida</taxon>
        <taxon>eudicotyledons</taxon>
        <taxon>Gunneridae</taxon>
        <taxon>Pentapetalae</taxon>
        <taxon>rosids</taxon>
        <taxon>fabids</taxon>
        <taxon>Malpighiales</taxon>
        <taxon>Erythroxylaceae</taxon>
        <taxon>Erythroxylum</taxon>
    </lineage>
</organism>
<evidence type="ECO:0000256" key="7">
    <source>
        <dbReference type="ARBA" id="ARBA00023136"/>
    </source>
</evidence>
<comment type="subcellular location">
    <subcellularLocation>
        <location evidence="1 8">Cell membrane</location>
        <topology evidence="1 8">Multi-pass membrane protein</topology>
    </subcellularLocation>
</comment>
<dbReference type="Pfam" id="PF04535">
    <property type="entry name" value="CASP_dom"/>
    <property type="match status" value="1"/>
</dbReference>
<dbReference type="AlphaFoldDB" id="A0AAV8SFG3"/>
<comment type="subunit">
    <text evidence="3 8">Homodimer and heterodimers.</text>
</comment>
<evidence type="ECO:0000313" key="10">
    <source>
        <dbReference type="EMBL" id="KAJ8750788.1"/>
    </source>
</evidence>
<evidence type="ECO:0000256" key="6">
    <source>
        <dbReference type="ARBA" id="ARBA00022989"/>
    </source>
</evidence>
<name>A0AAV8SFG3_9ROSI</name>
<accession>A0AAV8SFG3</accession>
<feature type="domain" description="Casparian strip membrane protein" evidence="9">
    <location>
        <begin position="6"/>
        <end position="153"/>
    </location>
</feature>
<feature type="transmembrane region" description="Helical" evidence="8">
    <location>
        <begin position="50"/>
        <end position="67"/>
    </location>
</feature>
<dbReference type="Proteomes" id="UP001159364">
    <property type="component" value="Linkage Group LG11"/>
</dbReference>
<gene>
    <name evidence="10" type="ORF">K2173_015969</name>
</gene>
<dbReference type="PANTHER" id="PTHR33573">
    <property type="entry name" value="CASP-LIKE PROTEIN 4A4"/>
    <property type="match status" value="1"/>
</dbReference>
<reference evidence="10 11" key="1">
    <citation type="submission" date="2021-09" db="EMBL/GenBank/DDBJ databases">
        <title>Genomic insights and catalytic innovation underlie evolution of tropane alkaloids biosynthesis.</title>
        <authorList>
            <person name="Wang Y.-J."/>
            <person name="Tian T."/>
            <person name="Huang J.-P."/>
            <person name="Huang S.-X."/>
        </authorList>
    </citation>
    <scope>NUCLEOTIDE SEQUENCE [LARGE SCALE GENOMIC DNA]</scope>
    <source>
        <strain evidence="10">KIB-2018</strain>
        <tissue evidence="10">Leaf</tissue>
    </source>
</reference>
<evidence type="ECO:0000256" key="1">
    <source>
        <dbReference type="ARBA" id="ARBA00004651"/>
    </source>
</evidence>
<evidence type="ECO:0000256" key="5">
    <source>
        <dbReference type="ARBA" id="ARBA00022692"/>
    </source>
</evidence>
<feature type="transmembrane region" description="Helical" evidence="8">
    <location>
        <begin position="149"/>
        <end position="170"/>
    </location>
</feature>
<dbReference type="GO" id="GO:0005886">
    <property type="term" value="C:plasma membrane"/>
    <property type="evidence" value="ECO:0007669"/>
    <property type="project" value="UniProtKB-SubCell"/>
</dbReference>
<evidence type="ECO:0000259" key="9">
    <source>
        <dbReference type="Pfam" id="PF04535"/>
    </source>
</evidence>
<dbReference type="NCBIfam" id="TIGR01569">
    <property type="entry name" value="A_tha_TIGR01569"/>
    <property type="match status" value="1"/>
</dbReference>
<keyword evidence="6 8" id="KW-1133">Transmembrane helix</keyword>
<keyword evidence="5 8" id="KW-0812">Transmembrane</keyword>
<keyword evidence="4 8" id="KW-1003">Cell membrane</keyword>
<feature type="transmembrane region" description="Helical" evidence="8">
    <location>
        <begin position="87"/>
        <end position="112"/>
    </location>
</feature>
<protein>
    <recommendedName>
        <fullName evidence="8">CASP-like protein</fullName>
    </recommendedName>
</protein>
<dbReference type="InterPro" id="IPR006459">
    <property type="entry name" value="CASP/CASPL"/>
</dbReference>
<evidence type="ECO:0000256" key="8">
    <source>
        <dbReference type="RuleBase" id="RU361233"/>
    </source>
</evidence>
<dbReference type="PROSITE" id="PS51257">
    <property type="entry name" value="PROKAR_LIPOPROTEIN"/>
    <property type="match status" value="1"/>
</dbReference>
<evidence type="ECO:0000256" key="3">
    <source>
        <dbReference type="ARBA" id="ARBA00011489"/>
    </source>
</evidence>
<proteinExistence type="inferred from homology"/>
<evidence type="ECO:0000256" key="2">
    <source>
        <dbReference type="ARBA" id="ARBA00007651"/>
    </source>
</evidence>
<feature type="transmembrane region" description="Helical" evidence="8">
    <location>
        <begin position="12"/>
        <end position="29"/>
    </location>
</feature>
<comment type="caution">
    <text evidence="10">The sequence shown here is derived from an EMBL/GenBank/DDBJ whole genome shotgun (WGS) entry which is preliminary data.</text>
</comment>
<dbReference type="InterPro" id="IPR006702">
    <property type="entry name" value="CASP_dom"/>
</dbReference>
<evidence type="ECO:0000256" key="4">
    <source>
        <dbReference type="ARBA" id="ARBA00022475"/>
    </source>
</evidence>
<keyword evidence="11" id="KW-1185">Reference proteome</keyword>
<dbReference type="PANTHER" id="PTHR33573:SF30">
    <property type="entry name" value="CASP-LIKE PROTEIN 2C1-RELATED"/>
    <property type="match status" value="1"/>
</dbReference>
<dbReference type="EMBL" id="JAIWQS010000011">
    <property type="protein sequence ID" value="KAJ8750788.1"/>
    <property type="molecule type" value="Genomic_DNA"/>
</dbReference>
<evidence type="ECO:0000313" key="11">
    <source>
        <dbReference type="Proteomes" id="UP001159364"/>
    </source>
</evidence>
<comment type="similarity">
    <text evidence="2 8">Belongs to the Casparian strip membrane proteins (CASP) family.</text>
</comment>
<keyword evidence="7 8" id="KW-0472">Membrane</keyword>
<sequence>MELGTPKVEAFLRLCSILLLVLTACLVGLDSQKKFIFYLEREVKYKYLKALIALVYVDSAVAVYNLLQLGKFLSFDPSKGNFKGSYLFVAWSCCLLDQLAVYVTFATATAALEHSVLVLQGAKVFQWMTWCSKFTGFCTQIGIGLFCGYAATILLAFISFISAFNLFRLYSPERFLLQKPT</sequence>